<protein>
    <submittedName>
        <fullName evidence="1">Uncharacterized protein</fullName>
    </submittedName>
</protein>
<dbReference type="AlphaFoldDB" id="A0A6A7BJ36"/>
<organism evidence="1 2">
    <name type="scientific">Plenodomus tracheiphilus IPT5</name>
    <dbReference type="NCBI Taxonomy" id="1408161"/>
    <lineage>
        <taxon>Eukaryota</taxon>
        <taxon>Fungi</taxon>
        <taxon>Dikarya</taxon>
        <taxon>Ascomycota</taxon>
        <taxon>Pezizomycotina</taxon>
        <taxon>Dothideomycetes</taxon>
        <taxon>Pleosporomycetidae</taxon>
        <taxon>Pleosporales</taxon>
        <taxon>Pleosporineae</taxon>
        <taxon>Leptosphaeriaceae</taxon>
        <taxon>Plenodomus</taxon>
    </lineage>
</organism>
<dbReference type="EMBL" id="MU006292">
    <property type="protein sequence ID" value="KAF2854475.1"/>
    <property type="molecule type" value="Genomic_DNA"/>
</dbReference>
<evidence type="ECO:0000313" key="1">
    <source>
        <dbReference type="EMBL" id="KAF2854475.1"/>
    </source>
</evidence>
<dbReference type="Proteomes" id="UP000799423">
    <property type="component" value="Unassembled WGS sequence"/>
</dbReference>
<reference evidence="1" key="1">
    <citation type="submission" date="2020-01" db="EMBL/GenBank/DDBJ databases">
        <authorList>
            <consortium name="DOE Joint Genome Institute"/>
            <person name="Haridas S."/>
            <person name="Albert R."/>
            <person name="Binder M."/>
            <person name="Bloem J."/>
            <person name="Labutti K."/>
            <person name="Salamov A."/>
            <person name="Andreopoulos B."/>
            <person name="Baker S.E."/>
            <person name="Barry K."/>
            <person name="Bills G."/>
            <person name="Bluhm B.H."/>
            <person name="Cannon C."/>
            <person name="Castanera R."/>
            <person name="Culley D.E."/>
            <person name="Daum C."/>
            <person name="Ezra D."/>
            <person name="Gonzalez J.B."/>
            <person name="Henrissat B."/>
            <person name="Kuo A."/>
            <person name="Liang C."/>
            <person name="Lipzen A."/>
            <person name="Lutzoni F."/>
            <person name="Magnuson J."/>
            <person name="Mondo S."/>
            <person name="Nolan M."/>
            <person name="Ohm R."/>
            <person name="Pangilinan J."/>
            <person name="Park H.-J."/>
            <person name="Ramirez L."/>
            <person name="Alfaro M."/>
            <person name="Sun H."/>
            <person name="Tritt A."/>
            <person name="Yoshinaga Y."/>
            <person name="Zwiers L.-H."/>
            <person name="Turgeon B.G."/>
            <person name="Goodwin S.B."/>
            <person name="Spatafora J.W."/>
            <person name="Crous P.W."/>
            <person name="Grigoriev I.V."/>
        </authorList>
    </citation>
    <scope>NUCLEOTIDE SEQUENCE</scope>
    <source>
        <strain evidence="1">IPT5</strain>
    </source>
</reference>
<name>A0A6A7BJ36_9PLEO</name>
<accession>A0A6A7BJ36</accession>
<proteinExistence type="predicted"/>
<sequence length="81" mass="9024">MLSLDEILKTSKNTIGRHRSEGCKSNSARAVPATRIGDPATTKLHTRSSAVLPRIPGKISTPGLQSLDFWFLRARRRDEDH</sequence>
<gene>
    <name evidence="1" type="ORF">T440DRAFT_464640</name>
</gene>
<evidence type="ECO:0000313" key="2">
    <source>
        <dbReference type="Proteomes" id="UP000799423"/>
    </source>
</evidence>
<keyword evidence="2" id="KW-1185">Reference proteome</keyword>